<evidence type="ECO:0000313" key="2">
    <source>
        <dbReference type="Proteomes" id="UP000003964"/>
    </source>
</evidence>
<sequence>MKGYEATMKKEIAREFAHGVMGTACRIELKKGDSPILQIISKNIYEEICKIPNMTMEEVENLNAISKFMMKTLVELEKYVRIKKS</sequence>
<evidence type="ECO:0000313" key="1">
    <source>
        <dbReference type="EMBL" id="EFG27872.2"/>
    </source>
</evidence>
<reference evidence="1 2" key="1">
    <citation type="submission" date="2010-03" db="EMBL/GenBank/DDBJ databases">
        <title>The Genome Sequence of Fusobacterium sp. 1_1_41FAA.</title>
        <authorList>
            <consortium name="The Broad Institute Genome Sequencing Platform"/>
            <person name="Ward D."/>
            <person name="Earl A."/>
            <person name="Feldgarden M."/>
            <person name="Gevers D."/>
            <person name="Young S.K."/>
            <person name="Zeng Q."/>
            <person name="Koehrsen M."/>
            <person name="Alvarado L."/>
            <person name="Berlin A."/>
            <person name="Borenstein D."/>
            <person name="Chapman S."/>
            <person name="Chen Z."/>
            <person name="Engels R."/>
            <person name="Freedman E."/>
            <person name="Gellesch M."/>
            <person name="Goldberg J."/>
            <person name="Griggs A."/>
            <person name="Gujja S."/>
            <person name="Heilman E."/>
            <person name="Heiman D."/>
            <person name="Hepburn T."/>
            <person name="Howarth C."/>
            <person name="Jen D."/>
            <person name="Larson L."/>
            <person name="Mehta T."/>
            <person name="Park D."/>
            <person name="Pearson M."/>
            <person name="Richards J."/>
            <person name="Roberts A."/>
            <person name="Saif S."/>
            <person name="Shea T."/>
            <person name="Shenoy N."/>
            <person name="Sisk P."/>
            <person name="Stolte C."/>
            <person name="Sykes S."/>
            <person name="Walk T."/>
            <person name="White J."/>
            <person name="Yandava C."/>
            <person name="Strauss J.C."/>
            <person name="Ambrose C.E."/>
            <person name="Allen-Vercoe E."/>
            <person name="Haas B."/>
            <person name="Henn M.R."/>
            <person name="Nusbaum C."/>
            <person name="Birren B."/>
        </authorList>
    </citation>
    <scope>NUCLEOTIDE SEQUENCE [LARGE SCALE GENOMIC DNA]</scope>
    <source>
        <strain evidence="1 2">1_1_41FAA</strain>
    </source>
</reference>
<name>D6LHJ6_9FUSO</name>
<gene>
    <name evidence="1" type="ORF">HMPREF0400_01204</name>
</gene>
<dbReference type="Proteomes" id="UP000003964">
    <property type="component" value="Unassembled WGS sequence"/>
</dbReference>
<proteinExistence type="predicted"/>
<organism evidence="1 2">
    <name type="scientific">Fusobacterium periodonticum 1_1_41FAA</name>
    <dbReference type="NCBI Taxonomy" id="469621"/>
    <lineage>
        <taxon>Bacteria</taxon>
        <taxon>Fusobacteriati</taxon>
        <taxon>Fusobacteriota</taxon>
        <taxon>Fusobacteriia</taxon>
        <taxon>Fusobacteriales</taxon>
        <taxon>Fusobacteriaceae</taxon>
        <taxon>Fusobacterium</taxon>
    </lineage>
</organism>
<dbReference type="EMBL" id="GG770383">
    <property type="protein sequence ID" value="EFG27872.2"/>
    <property type="molecule type" value="Genomic_DNA"/>
</dbReference>
<dbReference type="RefSeq" id="WP_008821141.1">
    <property type="nucleotide sequence ID" value="NZ_GG770383.1"/>
</dbReference>
<dbReference type="AlphaFoldDB" id="D6LHJ6"/>
<accession>D6LHJ6</accession>
<protein>
    <submittedName>
        <fullName evidence="1">Uncharacterized protein</fullName>
    </submittedName>
</protein>